<dbReference type="NCBIfam" id="TIGR00002">
    <property type="entry name" value="S16"/>
    <property type="match status" value="1"/>
</dbReference>
<evidence type="ECO:0000256" key="2">
    <source>
        <dbReference type="ARBA" id="ARBA00023274"/>
    </source>
</evidence>
<keyword evidence="2" id="KW-0687">Ribonucleoprotein</keyword>
<dbReference type="Pfam" id="PF00886">
    <property type="entry name" value="Ribosomal_S16"/>
    <property type="match status" value="1"/>
</dbReference>
<dbReference type="GO" id="GO:0003735">
    <property type="term" value="F:structural constituent of ribosome"/>
    <property type="evidence" value="ECO:0007669"/>
    <property type="project" value="InterPro"/>
</dbReference>
<dbReference type="EMBL" id="DWXZ01000005">
    <property type="protein sequence ID" value="HJB36512.1"/>
    <property type="molecule type" value="Genomic_DNA"/>
</dbReference>
<dbReference type="InterPro" id="IPR000307">
    <property type="entry name" value="Ribosomal_bS16"/>
</dbReference>
<accession>A0A9D2RXK9</accession>
<reference evidence="4" key="1">
    <citation type="journal article" date="2021" name="PeerJ">
        <title>Extensive microbial diversity within the chicken gut microbiome revealed by metagenomics and culture.</title>
        <authorList>
            <person name="Gilroy R."/>
            <person name="Ravi A."/>
            <person name="Getino M."/>
            <person name="Pursley I."/>
            <person name="Horton D.L."/>
            <person name="Alikhan N.F."/>
            <person name="Baker D."/>
            <person name="Gharbi K."/>
            <person name="Hall N."/>
            <person name="Watson M."/>
            <person name="Adriaenssens E.M."/>
            <person name="Foster-Nyarko E."/>
            <person name="Jarju S."/>
            <person name="Secka A."/>
            <person name="Antonio M."/>
            <person name="Oren A."/>
            <person name="Chaudhuri R.R."/>
            <person name="La Ragione R."/>
            <person name="Hildebrand F."/>
            <person name="Pallen M.J."/>
        </authorList>
    </citation>
    <scope>NUCLEOTIDE SEQUENCE</scope>
    <source>
        <strain evidence="4">ChiBcolR8-3208</strain>
    </source>
</reference>
<reference evidence="4" key="2">
    <citation type="submission" date="2021-04" db="EMBL/GenBank/DDBJ databases">
        <authorList>
            <person name="Gilroy R."/>
        </authorList>
    </citation>
    <scope>NUCLEOTIDE SEQUENCE</scope>
    <source>
        <strain evidence="4">ChiBcolR8-3208</strain>
    </source>
</reference>
<evidence type="ECO:0000256" key="1">
    <source>
        <dbReference type="ARBA" id="ARBA00022980"/>
    </source>
</evidence>
<evidence type="ECO:0000313" key="4">
    <source>
        <dbReference type="EMBL" id="HJB36512.1"/>
    </source>
</evidence>
<evidence type="ECO:0000313" key="5">
    <source>
        <dbReference type="Proteomes" id="UP000824214"/>
    </source>
</evidence>
<protein>
    <recommendedName>
        <fullName evidence="3">30S ribosomal protein S16</fullName>
    </recommendedName>
</protein>
<dbReference type="GO" id="GO:0005737">
    <property type="term" value="C:cytoplasm"/>
    <property type="evidence" value="ECO:0007669"/>
    <property type="project" value="UniProtKB-ARBA"/>
</dbReference>
<dbReference type="GO" id="GO:0015935">
    <property type="term" value="C:small ribosomal subunit"/>
    <property type="evidence" value="ECO:0007669"/>
    <property type="project" value="TreeGrafter"/>
</dbReference>
<dbReference type="SUPFAM" id="SSF54565">
    <property type="entry name" value="Ribosomal protein S16"/>
    <property type="match status" value="1"/>
</dbReference>
<dbReference type="GO" id="GO:0006412">
    <property type="term" value="P:translation"/>
    <property type="evidence" value="ECO:0007669"/>
    <property type="project" value="InterPro"/>
</dbReference>
<dbReference type="AlphaFoldDB" id="A0A9D2RXK9"/>
<comment type="caution">
    <text evidence="4">The sequence shown here is derived from an EMBL/GenBank/DDBJ whole genome shotgun (WGS) entry which is preliminary data.</text>
</comment>
<name>A0A9D2RXK9_9FIRM</name>
<keyword evidence="1 4" id="KW-0689">Ribosomal protein</keyword>
<gene>
    <name evidence="4" type="primary">rpsP</name>
    <name evidence="4" type="ORF">H9942_00405</name>
</gene>
<dbReference type="Proteomes" id="UP000824214">
    <property type="component" value="Unassembled WGS sequence"/>
</dbReference>
<sequence>PRDGRFIEEIGYYNPMEEPSVVKVDPEKAKKWIANGAQPTDTVKALFKKHGVI</sequence>
<evidence type="ECO:0000256" key="3">
    <source>
        <dbReference type="ARBA" id="ARBA00035310"/>
    </source>
</evidence>
<feature type="non-terminal residue" evidence="4">
    <location>
        <position position="1"/>
    </location>
</feature>
<dbReference type="PANTHER" id="PTHR12919">
    <property type="entry name" value="30S RIBOSOMAL PROTEIN S16"/>
    <property type="match status" value="1"/>
</dbReference>
<dbReference type="Gene3D" id="3.30.1320.10">
    <property type="match status" value="1"/>
</dbReference>
<dbReference type="PANTHER" id="PTHR12919:SF20">
    <property type="entry name" value="SMALL RIBOSOMAL SUBUNIT PROTEIN BS16M"/>
    <property type="match status" value="1"/>
</dbReference>
<proteinExistence type="predicted"/>
<dbReference type="InterPro" id="IPR023803">
    <property type="entry name" value="Ribosomal_bS16_dom_sf"/>
</dbReference>
<organism evidence="4 5">
    <name type="scientific">Candidatus Acutalibacter ornithocaccae</name>
    <dbReference type="NCBI Taxonomy" id="2838416"/>
    <lineage>
        <taxon>Bacteria</taxon>
        <taxon>Bacillati</taxon>
        <taxon>Bacillota</taxon>
        <taxon>Clostridia</taxon>
        <taxon>Eubacteriales</taxon>
        <taxon>Acutalibacteraceae</taxon>
        <taxon>Acutalibacter</taxon>
    </lineage>
</organism>